<dbReference type="Pfam" id="PF00497">
    <property type="entry name" value="SBP_bac_3"/>
    <property type="match status" value="1"/>
</dbReference>
<evidence type="ECO:0000313" key="4">
    <source>
        <dbReference type="Proteomes" id="UP001060368"/>
    </source>
</evidence>
<keyword evidence="1" id="KW-0732">Signal</keyword>
<feature type="domain" description="Solute-binding protein family 3/N-terminal" evidence="2">
    <location>
        <begin position="45"/>
        <end position="267"/>
    </location>
</feature>
<dbReference type="PANTHER" id="PTHR35936">
    <property type="entry name" value="MEMBRANE-BOUND LYTIC MUREIN TRANSGLYCOSYLASE F"/>
    <property type="match status" value="1"/>
</dbReference>
<reference evidence="3" key="1">
    <citation type="submission" date="2022-04" db="EMBL/GenBank/DDBJ databases">
        <title>Complete genome of Methanoplanus endosymbiosus DSM 3599.</title>
        <authorList>
            <person name="Chen S.-C."/>
            <person name="You Y.-T."/>
            <person name="Zhou Y.-Z."/>
            <person name="Lai M.-C."/>
        </authorList>
    </citation>
    <scope>NUCLEOTIDE SEQUENCE</scope>
    <source>
        <strain evidence="3">DSM 3599</strain>
    </source>
</reference>
<gene>
    <name evidence="3" type="ORF">L6E24_06160</name>
</gene>
<protein>
    <submittedName>
        <fullName evidence="3">ABC transporter substrate-binding protein</fullName>
    </submittedName>
</protein>
<dbReference type="SMART" id="SM00062">
    <property type="entry name" value="PBPb"/>
    <property type="match status" value="1"/>
</dbReference>
<dbReference type="InterPro" id="IPR001638">
    <property type="entry name" value="Solute-binding_3/MltF_N"/>
</dbReference>
<evidence type="ECO:0000259" key="2">
    <source>
        <dbReference type="SMART" id="SM00062"/>
    </source>
</evidence>
<dbReference type="Gene3D" id="3.40.190.10">
    <property type="entry name" value="Periplasmic binding protein-like II"/>
    <property type="match status" value="2"/>
</dbReference>
<dbReference type="PROSITE" id="PS51257">
    <property type="entry name" value="PROKAR_LIPOPROTEIN"/>
    <property type="match status" value="1"/>
</dbReference>
<evidence type="ECO:0000256" key="1">
    <source>
        <dbReference type="ARBA" id="ARBA00022729"/>
    </source>
</evidence>
<dbReference type="KEGG" id="mend:L6E24_06160"/>
<dbReference type="Proteomes" id="UP001060368">
    <property type="component" value="Chromosome"/>
</dbReference>
<dbReference type="SUPFAM" id="SSF53850">
    <property type="entry name" value="Periplasmic binding protein-like II"/>
    <property type="match status" value="1"/>
</dbReference>
<dbReference type="EMBL" id="CP096115">
    <property type="protein sequence ID" value="UUX93696.1"/>
    <property type="molecule type" value="Genomic_DNA"/>
</dbReference>
<keyword evidence="4" id="KW-1185">Reference proteome</keyword>
<dbReference type="RefSeq" id="WP_257743831.1">
    <property type="nucleotide sequence ID" value="NZ_CP096115.1"/>
</dbReference>
<dbReference type="PANTHER" id="PTHR35936:SF17">
    <property type="entry name" value="ARGININE-BINDING EXTRACELLULAR PROTEIN ARTP"/>
    <property type="match status" value="1"/>
</dbReference>
<dbReference type="CDD" id="cd13530">
    <property type="entry name" value="PBP2_peptides_like"/>
    <property type="match status" value="1"/>
</dbReference>
<organism evidence="3 4">
    <name type="scientific">Methanoplanus endosymbiosus</name>
    <dbReference type="NCBI Taxonomy" id="33865"/>
    <lineage>
        <taxon>Archaea</taxon>
        <taxon>Methanobacteriati</taxon>
        <taxon>Methanobacteriota</taxon>
        <taxon>Stenosarchaea group</taxon>
        <taxon>Methanomicrobia</taxon>
        <taxon>Methanomicrobiales</taxon>
        <taxon>Methanomicrobiaceae</taxon>
        <taxon>Methanoplanus</taxon>
    </lineage>
</organism>
<evidence type="ECO:0000313" key="3">
    <source>
        <dbReference type="EMBL" id="UUX93696.1"/>
    </source>
</evidence>
<dbReference type="GeneID" id="74307265"/>
<name>A0A9E7PRI3_9EURY</name>
<accession>A0A9E7PRI3</accession>
<sequence>MNRKVYGILLILIAVAAVAFSGCTGNAPAETGDSGQSGTVVEKTVYVVGIDGEYPPYSLIDKDGGSTGFDVESIQWIADDMGFEVEIKPIAWDGMIPALQAGKIDMVYSGMTITDERLDKVNFSIPYLNINQSVAVHDDNEFTLDQFKAGELIIGAQRGTTGQIWVEENLIETEIIPKDNLKLYDNFPLVIEDLKNKRIDAAIYDRPSMVAAIEEKPIHITGEIDTGEEYGVAIRKDDVVLLETINTGLAKLHKDQKWTELKDKYGL</sequence>
<proteinExistence type="predicted"/>
<dbReference type="AlphaFoldDB" id="A0A9E7PRI3"/>